<evidence type="ECO:0000256" key="2">
    <source>
        <dbReference type="ARBA" id="ARBA00022630"/>
    </source>
</evidence>
<evidence type="ECO:0000313" key="5">
    <source>
        <dbReference type="EMBL" id="TWP48829.1"/>
    </source>
</evidence>
<feature type="domain" description="FAD-binding" evidence="4">
    <location>
        <begin position="5"/>
        <end position="335"/>
    </location>
</feature>
<dbReference type="PRINTS" id="PR00420">
    <property type="entry name" value="RNGMNOXGNASE"/>
</dbReference>
<keyword evidence="3" id="KW-0274">FAD</keyword>
<dbReference type="InterPro" id="IPR002938">
    <property type="entry name" value="FAD-bd"/>
</dbReference>
<evidence type="ECO:0000256" key="3">
    <source>
        <dbReference type="ARBA" id="ARBA00022827"/>
    </source>
</evidence>
<dbReference type="PANTHER" id="PTHR43004:SF19">
    <property type="entry name" value="BINDING MONOOXYGENASE, PUTATIVE (JCVI)-RELATED"/>
    <property type="match status" value="1"/>
</dbReference>
<dbReference type="SUPFAM" id="SSF51905">
    <property type="entry name" value="FAD/NAD(P)-binding domain"/>
    <property type="match status" value="1"/>
</dbReference>
<dbReference type="EMBL" id="VOBR01000018">
    <property type="protein sequence ID" value="TWP48829.1"/>
    <property type="molecule type" value="Genomic_DNA"/>
</dbReference>
<dbReference type="PANTHER" id="PTHR43004">
    <property type="entry name" value="TRK SYSTEM POTASSIUM UPTAKE PROTEIN"/>
    <property type="match status" value="1"/>
</dbReference>
<dbReference type="GO" id="GO:0016709">
    <property type="term" value="F:oxidoreductase activity, acting on paired donors, with incorporation or reduction of molecular oxygen, NAD(P)H as one donor, and incorporation of one atom of oxygen"/>
    <property type="evidence" value="ECO:0007669"/>
    <property type="project" value="UniProtKB-ARBA"/>
</dbReference>
<evidence type="ECO:0000259" key="4">
    <source>
        <dbReference type="Pfam" id="PF01494"/>
    </source>
</evidence>
<comment type="caution">
    <text evidence="5">The sequence shown here is derived from an EMBL/GenBank/DDBJ whole genome shotgun (WGS) entry which is preliminary data.</text>
</comment>
<proteinExistence type="predicted"/>
<protein>
    <submittedName>
        <fullName evidence="5">FAD-binding protein</fullName>
    </submittedName>
</protein>
<dbReference type="AlphaFoldDB" id="A0A563ENR5"/>
<gene>
    <name evidence="5" type="ORF">FKR81_26400</name>
</gene>
<dbReference type="Proteomes" id="UP000316639">
    <property type="component" value="Unassembled WGS sequence"/>
</dbReference>
<accession>A0A563ENR5</accession>
<dbReference type="Gene3D" id="3.50.50.60">
    <property type="entry name" value="FAD/NAD(P)-binding domain"/>
    <property type="match status" value="1"/>
</dbReference>
<keyword evidence="6" id="KW-1185">Reference proteome</keyword>
<name>A0A563ENR5_9PSEU</name>
<dbReference type="Gene3D" id="3.40.30.120">
    <property type="match status" value="1"/>
</dbReference>
<comment type="cofactor">
    <cofactor evidence="1">
        <name>FAD</name>
        <dbReference type="ChEBI" id="CHEBI:57692"/>
    </cofactor>
</comment>
<dbReference type="GO" id="GO:0071949">
    <property type="term" value="F:FAD binding"/>
    <property type="evidence" value="ECO:0007669"/>
    <property type="project" value="InterPro"/>
</dbReference>
<evidence type="ECO:0000256" key="1">
    <source>
        <dbReference type="ARBA" id="ARBA00001974"/>
    </source>
</evidence>
<sequence>MTVSAKVIIVGAGPTGLALAAELAEAGIDCHVLEKRSQKAELSRAFTMEPRTMELLDMRGRVEGVLEHGRPCQHPPVGDEDGYLDYGLLDTRFPFSLIIPQHRTESVLQEAAEKAGAQIRTGVAVVGLRQDAEGVEVDLSDGTTERAEYVVGCDGVNSKVRELIGVDFDGWNYEDSVIMGDCKLRNPPVPNAYARISKRGMAAVFPFQDDTYRVIVFDHEKMKLPADLPLPLEDVRESCTALLGMDIEPYDPVWLSRFRSSQRHAKKYRVGRVLLAGDAAHTHIPSGGQGLQTGIQDAFNLGWKLRAEIEGWAPDGLLDSYEAERYPIAAETLRKTDISFRFETSNGVAARAIRWVVQQLVRFDWFQRANLEHLSGLTLRYPGKGWVGKRVPDRPVRDGSRLYEHFRAGLPVLIGPGHLELSEPLGRGCPPFVLVRPDGYVAWAGTESELRLQPPTLLLHSQRV</sequence>
<keyword evidence="2" id="KW-0285">Flavoprotein</keyword>
<dbReference type="InterPro" id="IPR036188">
    <property type="entry name" value="FAD/NAD-bd_sf"/>
</dbReference>
<evidence type="ECO:0000313" key="6">
    <source>
        <dbReference type="Proteomes" id="UP000316639"/>
    </source>
</evidence>
<organism evidence="5 6">
    <name type="scientific">Lentzea tibetensis</name>
    <dbReference type="NCBI Taxonomy" id="2591470"/>
    <lineage>
        <taxon>Bacteria</taxon>
        <taxon>Bacillati</taxon>
        <taxon>Actinomycetota</taxon>
        <taxon>Actinomycetes</taxon>
        <taxon>Pseudonocardiales</taxon>
        <taxon>Pseudonocardiaceae</taxon>
        <taxon>Lentzea</taxon>
    </lineage>
</organism>
<dbReference type="OrthoDB" id="4141215at2"/>
<reference evidence="5 6" key="1">
    <citation type="submission" date="2019-07" db="EMBL/GenBank/DDBJ databases">
        <title>Lentzea xizangensis sp. nov., isolated from Qinghai-Tibetan Plateau Soils.</title>
        <authorList>
            <person name="Huang J."/>
        </authorList>
    </citation>
    <scope>NUCLEOTIDE SEQUENCE [LARGE SCALE GENOMIC DNA]</scope>
    <source>
        <strain evidence="5 6">FXJ1.1311</strain>
    </source>
</reference>
<dbReference type="Pfam" id="PF01494">
    <property type="entry name" value="FAD_binding_3"/>
    <property type="match status" value="1"/>
</dbReference>
<dbReference type="Gene3D" id="3.30.70.2450">
    <property type="match status" value="1"/>
</dbReference>
<dbReference type="InterPro" id="IPR050641">
    <property type="entry name" value="RIFMO-like"/>
</dbReference>